<dbReference type="OrthoDB" id="676979at2759"/>
<dbReference type="InterPro" id="IPR003591">
    <property type="entry name" value="Leu-rich_rpt_typical-subtyp"/>
</dbReference>
<gene>
    <name evidence="5" type="ORF">AMSG_05020</name>
</gene>
<reference evidence="5 6" key="1">
    <citation type="submission" date="2010-05" db="EMBL/GenBank/DDBJ databases">
        <title>The Genome Sequence of Thecamonas trahens ATCC 50062.</title>
        <authorList>
            <consortium name="The Broad Institute Genome Sequencing Platform"/>
            <person name="Russ C."/>
            <person name="Cuomo C."/>
            <person name="Shea T."/>
            <person name="Young S.K."/>
            <person name="Zeng Q."/>
            <person name="Koehrsen M."/>
            <person name="Haas B."/>
            <person name="Borodovsky M."/>
            <person name="Guigo R."/>
            <person name="Alvarado L."/>
            <person name="Berlin A."/>
            <person name="Bochicchio J."/>
            <person name="Borenstein D."/>
            <person name="Chapman S."/>
            <person name="Chen Z."/>
            <person name="Freedman E."/>
            <person name="Gellesch M."/>
            <person name="Goldberg J."/>
            <person name="Griggs A."/>
            <person name="Gujja S."/>
            <person name="Heilman E."/>
            <person name="Heiman D."/>
            <person name="Hepburn T."/>
            <person name="Howarth C."/>
            <person name="Jen D."/>
            <person name="Larson L."/>
            <person name="Mehta T."/>
            <person name="Park D."/>
            <person name="Pearson M."/>
            <person name="Roberts A."/>
            <person name="Saif S."/>
            <person name="Shenoy N."/>
            <person name="Sisk P."/>
            <person name="Stolte C."/>
            <person name="Sykes S."/>
            <person name="Thomson T."/>
            <person name="Walk T."/>
            <person name="White J."/>
            <person name="Yandava C."/>
            <person name="Burger G."/>
            <person name="Gray M.W."/>
            <person name="Holland P.W.H."/>
            <person name="King N."/>
            <person name="Lang F.B.F."/>
            <person name="Roger A.J."/>
            <person name="Ruiz-Trillo I."/>
            <person name="Lander E."/>
            <person name="Nusbaum C."/>
        </authorList>
    </citation>
    <scope>NUCLEOTIDE SEQUENCE [LARGE SCALE GENOMIC DNA]</scope>
    <source>
        <strain evidence="5 6">ATCC 50062</strain>
    </source>
</reference>
<dbReference type="InterPro" id="IPR001715">
    <property type="entry name" value="CH_dom"/>
</dbReference>
<dbReference type="Pfam" id="PF00560">
    <property type="entry name" value="LRR_1"/>
    <property type="match status" value="1"/>
</dbReference>
<feature type="compositionally biased region" description="Acidic residues" evidence="3">
    <location>
        <begin position="658"/>
        <end position="667"/>
    </location>
</feature>
<dbReference type="Gene3D" id="3.80.10.10">
    <property type="entry name" value="Ribonuclease Inhibitor"/>
    <property type="match status" value="1"/>
</dbReference>
<keyword evidence="2" id="KW-0677">Repeat</keyword>
<feature type="region of interest" description="Disordered" evidence="3">
    <location>
        <begin position="346"/>
        <end position="398"/>
    </location>
</feature>
<feature type="compositionally biased region" description="Basic residues" evidence="3">
    <location>
        <begin position="582"/>
        <end position="591"/>
    </location>
</feature>
<dbReference type="InterPro" id="IPR032675">
    <property type="entry name" value="LRR_dom_sf"/>
</dbReference>
<evidence type="ECO:0000313" key="6">
    <source>
        <dbReference type="Proteomes" id="UP000054408"/>
    </source>
</evidence>
<organism evidence="5 6">
    <name type="scientific">Thecamonas trahens ATCC 50062</name>
    <dbReference type="NCBI Taxonomy" id="461836"/>
    <lineage>
        <taxon>Eukaryota</taxon>
        <taxon>Apusozoa</taxon>
        <taxon>Apusomonadida</taxon>
        <taxon>Apusomonadidae</taxon>
        <taxon>Thecamonas</taxon>
    </lineage>
</organism>
<name>A0A0L0DAH0_THETB</name>
<dbReference type="eggNOG" id="KOG0619">
    <property type="taxonomic scope" value="Eukaryota"/>
</dbReference>
<feature type="compositionally biased region" description="Pro residues" evidence="3">
    <location>
        <begin position="647"/>
        <end position="656"/>
    </location>
</feature>
<dbReference type="PROSITE" id="PS50021">
    <property type="entry name" value="CH"/>
    <property type="match status" value="1"/>
</dbReference>
<dbReference type="Pfam" id="PF00307">
    <property type="entry name" value="CH"/>
    <property type="match status" value="1"/>
</dbReference>
<dbReference type="PANTHER" id="PTHR48051">
    <property type="match status" value="1"/>
</dbReference>
<dbReference type="SMART" id="SM00364">
    <property type="entry name" value="LRR_BAC"/>
    <property type="match status" value="6"/>
</dbReference>
<dbReference type="Proteomes" id="UP000054408">
    <property type="component" value="Unassembled WGS sequence"/>
</dbReference>
<evidence type="ECO:0000256" key="1">
    <source>
        <dbReference type="ARBA" id="ARBA00022614"/>
    </source>
</evidence>
<dbReference type="PRINTS" id="PR00888">
    <property type="entry name" value="SM22CALPONIN"/>
</dbReference>
<dbReference type="SUPFAM" id="SSF47576">
    <property type="entry name" value="Calponin-homology domain, CH-domain"/>
    <property type="match status" value="1"/>
</dbReference>
<feature type="region of interest" description="Disordered" evidence="3">
    <location>
        <begin position="578"/>
        <end position="608"/>
    </location>
</feature>
<protein>
    <recommendedName>
        <fullName evidence="4">Calponin-homology (CH) domain-containing protein</fullName>
    </recommendedName>
</protein>
<dbReference type="PANTHER" id="PTHR48051:SF1">
    <property type="entry name" value="RAS SUPPRESSOR PROTEIN 1"/>
    <property type="match status" value="1"/>
</dbReference>
<feature type="compositionally biased region" description="Basic and acidic residues" evidence="3">
    <location>
        <begin position="592"/>
        <end position="602"/>
    </location>
</feature>
<keyword evidence="1" id="KW-0433">Leucine-rich repeat</keyword>
<dbReference type="eggNOG" id="KOG2046">
    <property type="taxonomic scope" value="Eukaryota"/>
</dbReference>
<dbReference type="EMBL" id="GL349453">
    <property type="protein sequence ID" value="KNC49061.1"/>
    <property type="molecule type" value="Genomic_DNA"/>
</dbReference>
<dbReference type="GO" id="GO:0005737">
    <property type="term" value="C:cytoplasm"/>
    <property type="evidence" value="ECO:0007669"/>
    <property type="project" value="TreeGrafter"/>
</dbReference>
<dbReference type="STRING" id="461836.A0A0L0DAH0"/>
<accession>A0A0L0DAH0</accession>
<dbReference type="CDD" id="cd00014">
    <property type="entry name" value="CH_SF"/>
    <property type="match status" value="1"/>
</dbReference>
<feature type="domain" description="Calponin-homology (CH)" evidence="4">
    <location>
        <begin position="432"/>
        <end position="536"/>
    </location>
</feature>
<dbReference type="InterPro" id="IPR001611">
    <property type="entry name" value="Leu-rich_rpt"/>
</dbReference>
<dbReference type="RefSeq" id="XP_013758094.1">
    <property type="nucleotide sequence ID" value="XM_013902640.1"/>
</dbReference>
<sequence>MGNRLQKEVFERSRGESSELVFEKVKIGSVPPLVLAACKITVNGCNITELPEFGFEDVASTLISLHAERNKLRVLPPAMGALTALVSLNLFRNKITSLPDELFNCVSLRKLILHKNALTEIPPGIGRLSKLKFIFIGGNKIRELPTELFAIPSLIEVHAQENALTELPEGIGSASHLRILNVRNNKITSLPNSIGSLIALQQLSVWGNKLAAIPDSIEGCMALTSLVAHRNVLTDLPYGLIFCTFLDEVSISSNAFSGERKVWPKLSVAELKAAIAGPCWEDAVAARTASMQPAAMEASPAIVAGAPSSPSSSSSSSSSPPASPSATTAPTEAYPEPAALKFDLADHESNPSIPPPVVVMSAPSSDDDNETTTKPAKTKSRGPPRPKSWASPGGGDLTSEAKMQLAERLLSMAPDDGLFTMTRNKLNAIQHLRKTVEVHHWLVAMLGVPLSSDDLWIELRDGIKLCQIGNKLLPGACRVLDDSHPFHQRDNTASFLRFARAFGMDPMRLFEVNDLYQRRNVVAVVDVLHELAQKAHEKGDGPVVEQTIPLSAYTPAQIALAVAQLSSREDQAVRKATLRMSSGKKAKKKAKAKAEAEPEAKAEAALPEGLVAPDELEFAQSLDAAMLNLLEEHTHTKLDELVETALAPPPETPPPELADAESNEADTSDVAATAAKPKSRSEVLVETHTCELETLLADVDNLLAGL</sequence>
<evidence type="ECO:0000313" key="5">
    <source>
        <dbReference type="EMBL" id="KNC49061.1"/>
    </source>
</evidence>
<dbReference type="PROSITE" id="PS51450">
    <property type="entry name" value="LRR"/>
    <property type="match status" value="2"/>
</dbReference>
<dbReference type="InterPro" id="IPR003096">
    <property type="entry name" value="SM22_calponin"/>
</dbReference>
<feature type="region of interest" description="Disordered" evidence="3">
    <location>
        <begin position="303"/>
        <end position="331"/>
    </location>
</feature>
<dbReference type="GeneID" id="25564524"/>
<dbReference type="Gene3D" id="1.10.418.10">
    <property type="entry name" value="Calponin-like domain"/>
    <property type="match status" value="1"/>
</dbReference>
<evidence type="ECO:0000256" key="2">
    <source>
        <dbReference type="ARBA" id="ARBA00022737"/>
    </source>
</evidence>
<keyword evidence="6" id="KW-1185">Reference proteome</keyword>
<feature type="region of interest" description="Disordered" evidence="3">
    <location>
        <begin position="645"/>
        <end position="683"/>
    </location>
</feature>
<dbReference type="AlphaFoldDB" id="A0A0L0DAH0"/>
<dbReference type="SMART" id="SM00369">
    <property type="entry name" value="LRR_TYP"/>
    <property type="match status" value="6"/>
</dbReference>
<dbReference type="InterPro" id="IPR036872">
    <property type="entry name" value="CH_dom_sf"/>
</dbReference>
<proteinExistence type="predicted"/>
<dbReference type="InterPro" id="IPR050216">
    <property type="entry name" value="LRR_domain-containing"/>
</dbReference>
<evidence type="ECO:0000256" key="3">
    <source>
        <dbReference type="SAM" id="MobiDB-lite"/>
    </source>
</evidence>
<evidence type="ECO:0000259" key="4">
    <source>
        <dbReference type="PROSITE" id="PS50021"/>
    </source>
</evidence>
<dbReference type="SUPFAM" id="SSF52058">
    <property type="entry name" value="L domain-like"/>
    <property type="match status" value="1"/>
</dbReference>